<dbReference type="PRINTS" id="PR00111">
    <property type="entry name" value="ABHYDROLASE"/>
</dbReference>
<dbReference type="PANTHER" id="PTHR43798">
    <property type="entry name" value="MONOACYLGLYCEROL LIPASE"/>
    <property type="match status" value="1"/>
</dbReference>
<feature type="domain" description="AB hydrolase-1" evidence="1">
    <location>
        <begin position="33"/>
        <end position="267"/>
    </location>
</feature>
<dbReference type="Pfam" id="PF00561">
    <property type="entry name" value="Abhydrolase_1"/>
    <property type="match status" value="1"/>
</dbReference>
<organism evidence="2 3">
    <name type="scientific">Skermanella cutis</name>
    <dbReference type="NCBI Taxonomy" id="2775420"/>
    <lineage>
        <taxon>Bacteria</taxon>
        <taxon>Pseudomonadati</taxon>
        <taxon>Pseudomonadota</taxon>
        <taxon>Alphaproteobacteria</taxon>
        <taxon>Rhodospirillales</taxon>
        <taxon>Azospirillaceae</taxon>
        <taxon>Skermanella</taxon>
    </lineage>
</organism>
<evidence type="ECO:0000259" key="1">
    <source>
        <dbReference type="Pfam" id="PF00561"/>
    </source>
</evidence>
<dbReference type="InterPro" id="IPR029058">
    <property type="entry name" value="AB_hydrolase_fold"/>
</dbReference>
<gene>
    <name evidence="2" type="ORF">IGS68_17475</name>
</gene>
<dbReference type="InterPro" id="IPR050266">
    <property type="entry name" value="AB_hydrolase_sf"/>
</dbReference>
<name>A0ABX7B0R7_9PROT</name>
<dbReference type="InterPro" id="IPR000073">
    <property type="entry name" value="AB_hydrolase_1"/>
</dbReference>
<dbReference type="SUPFAM" id="SSF53474">
    <property type="entry name" value="alpha/beta-Hydrolases"/>
    <property type="match status" value="1"/>
</dbReference>
<reference evidence="2" key="1">
    <citation type="submission" date="2021-02" db="EMBL/GenBank/DDBJ databases">
        <title>Skermanella TT6 skin isolate.</title>
        <authorList>
            <person name="Lee K."/>
            <person name="Ganzorig M."/>
        </authorList>
    </citation>
    <scope>NUCLEOTIDE SEQUENCE</scope>
    <source>
        <strain evidence="2">TT6</strain>
    </source>
</reference>
<sequence>MHAYREKSLRGLNVAGFHRIGYTEWGPERSDRTVVCVHGLTRNSHDFDWVAPALAEQGFRVVCPDVAGRGRSGWLPVAASYGFPQYLADMTALIARLDVERVDWVGTSMGGIIGMMLAAQPDTPVARLVINDVGAFVPATALEAINAYVSKQPAFDDVVGVERELRARLTGYAPVTDAQWRRLAEVEARRGDDGRLRLGYDPAIASAMAAAGPAKDVDLWPVYDRISCPTLLLRGADSALLTAGTAREMTARGPRARLVEFAGVGHAPPLMSDDQIAAVRDFLVQGTEHR</sequence>
<keyword evidence="2" id="KW-0378">Hydrolase</keyword>
<accession>A0ABX7B0R7</accession>
<dbReference type="RefSeq" id="WP_201071935.1">
    <property type="nucleotide sequence ID" value="NZ_CP067420.1"/>
</dbReference>
<dbReference type="GO" id="GO:0016787">
    <property type="term" value="F:hydrolase activity"/>
    <property type="evidence" value="ECO:0007669"/>
    <property type="project" value="UniProtKB-KW"/>
</dbReference>
<evidence type="ECO:0000313" key="2">
    <source>
        <dbReference type="EMBL" id="QQP87863.1"/>
    </source>
</evidence>
<proteinExistence type="predicted"/>
<keyword evidence="3" id="KW-1185">Reference proteome</keyword>
<dbReference type="PANTHER" id="PTHR43798:SF33">
    <property type="entry name" value="HYDROLASE, PUTATIVE (AFU_ORTHOLOGUE AFUA_2G14860)-RELATED"/>
    <property type="match status" value="1"/>
</dbReference>
<dbReference type="EMBL" id="CP067420">
    <property type="protein sequence ID" value="QQP87863.1"/>
    <property type="molecule type" value="Genomic_DNA"/>
</dbReference>
<dbReference type="Proteomes" id="UP000595197">
    <property type="component" value="Chromosome"/>
</dbReference>
<evidence type="ECO:0000313" key="3">
    <source>
        <dbReference type="Proteomes" id="UP000595197"/>
    </source>
</evidence>
<dbReference type="Gene3D" id="3.40.50.1820">
    <property type="entry name" value="alpha/beta hydrolase"/>
    <property type="match status" value="1"/>
</dbReference>
<protein>
    <submittedName>
        <fullName evidence="2">Alpha/beta hydrolase</fullName>
    </submittedName>
</protein>